<dbReference type="Proteomes" id="UP000029120">
    <property type="component" value="Chromosome 7"/>
</dbReference>
<sequence>MSIRFLARTFTLSLVNTNVHKHGIAFFHLSQQPAGAGVPIPA</sequence>
<name>A0A087GFL1_ARAAL</name>
<evidence type="ECO:0000313" key="2">
    <source>
        <dbReference type="Proteomes" id="UP000029120"/>
    </source>
</evidence>
<dbReference type="EMBL" id="CM002875">
    <property type="protein sequence ID" value="KFK28663.1"/>
    <property type="molecule type" value="Genomic_DNA"/>
</dbReference>
<protein>
    <submittedName>
        <fullName evidence="1">Uncharacterized protein</fullName>
    </submittedName>
</protein>
<proteinExistence type="predicted"/>
<organism evidence="1 2">
    <name type="scientific">Arabis alpina</name>
    <name type="common">Alpine rock-cress</name>
    <dbReference type="NCBI Taxonomy" id="50452"/>
    <lineage>
        <taxon>Eukaryota</taxon>
        <taxon>Viridiplantae</taxon>
        <taxon>Streptophyta</taxon>
        <taxon>Embryophyta</taxon>
        <taxon>Tracheophyta</taxon>
        <taxon>Spermatophyta</taxon>
        <taxon>Magnoliopsida</taxon>
        <taxon>eudicotyledons</taxon>
        <taxon>Gunneridae</taxon>
        <taxon>Pentapetalae</taxon>
        <taxon>rosids</taxon>
        <taxon>malvids</taxon>
        <taxon>Brassicales</taxon>
        <taxon>Brassicaceae</taxon>
        <taxon>Arabideae</taxon>
        <taxon>Arabis</taxon>
    </lineage>
</organism>
<keyword evidence="2" id="KW-1185">Reference proteome</keyword>
<gene>
    <name evidence="1" type="ordered locus">AALP_Aa7g029400</name>
</gene>
<accession>A0A087GFL1</accession>
<dbReference type="Gramene" id="KFK28663">
    <property type="protein sequence ID" value="KFK28663"/>
    <property type="gene ID" value="AALP_AA7G029400"/>
</dbReference>
<reference evidence="2" key="1">
    <citation type="journal article" date="2015" name="Nat. Plants">
        <title>Genome expansion of Arabis alpina linked with retrotransposition and reduced symmetric DNA methylation.</title>
        <authorList>
            <person name="Willing E.M."/>
            <person name="Rawat V."/>
            <person name="Mandakova T."/>
            <person name="Maumus F."/>
            <person name="James G.V."/>
            <person name="Nordstroem K.J."/>
            <person name="Becker C."/>
            <person name="Warthmann N."/>
            <person name="Chica C."/>
            <person name="Szarzynska B."/>
            <person name="Zytnicki M."/>
            <person name="Albani M.C."/>
            <person name="Kiefer C."/>
            <person name="Bergonzi S."/>
            <person name="Castaings L."/>
            <person name="Mateos J.L."/>
            <person name="Berns M.C."/>
            <person name="Bujdoso N."/>
            <person name="Piofczyk T."/>
            <person name="de Lorenzo L."/>
            <person name="Barrero-Sicilia C."/>
            <person name="Mateos I."/>
            <person name="Piednoel M."/>
            <person name="Hagmann J."/>
            <person name="Chen-Min-Tao R."/>
            <person name="Iglesias-Fernandez R."/>
            <person name="Schuster S.C."/>
            <person name="Alonso-Blanco C."/>
            <person name="Roudier F."/>
            <person name="Carbonero P."/>
            <person name="Paz-Ares J."/>
            <person name="Davis S.J."/>
            <person name="Pecinka A."/>
            <person name="Quesneville H."/>
            <person name="Colot V."/>
            <person name="Lysak M.A."/>
            <person name="Weigel D."/>
            <person name="Coupland G."/>
            <person name="Schneeberger K."/>
        </authorList>
    </citation>
    <scope>NUCLEOTIDE SEQUENCE [LARGE SCALE GENOMIC DNA]</scope>
    <source>
        <strain evidence="2">cv. Pajares</strain>
    </source>
</reference>
<evidence type="ECO:0000313" key="1">
    <source>
        <dbReference type="EMBL" id="KFK28663.1"/>
    </source>
</evidence>
<dbReference type="AlphaFoldDB" id="A0A087GFL1"/>